<keyword evidence="5" id="KW-1185">Reference proteome</keyword>
<feature type="region of interest" description="Disordered" evidence="1">
    <location>
        <begin position="1"/>
        <end position="31"/>
    </location>
</feature>
<comment type="caution">
    <text evidence="4">The sequence shown here is derived from an EMBL/GenBank/DDBJ whole genome shotgun (WGS) entry which is preliminary data.</text>
</comment>
<feature type="transmembrane region" description="Helical" evidence="2">
    <location>
        <begin position="252"/>
        <end position="275"/>
    </location>
</feature>
<feature type="transmembrane region" description="Helical" evidence="2">
    <location>
        <begin position="163"/>
        <end position="184"/>
    </location>
</feature>
<accession>A0ABP4JQA9</accession>
<keyword evidence="2" id="KW-1133">Transmembrane helix</keyword>
<reference evidence="5" key="1">
    <citation type="journal article" date="2019" name="Int. J. Syst. Evol. Microbiol.">
        <title>The Global Catalogue of Microorganisms (GCM) 10K type strain sequencing project: providing services to taxonomists for standard genome sequencing and annotation.</title>
        <authorList>
            <consortium name="The Broad Institute Genomics Platform"/>
            <consortium name="The Broad Institute Genome Sequencing Center for Infectious Disease"/>
            <person name="Wu L."/>
            <person name="Ma J."/>
        </authorList>
    </citation>
    <scope>NUCLEOTIDE SEQUENCE [LARGE SCALE GENOMIC DNA]</scope>
    <source>
        <strain evidence="5">JCM 12398</strain>
    </source>
</reference>
<feature type="compositionally biased region" description="Basic and acidic residues" evidence="1">
    <location>
        <begin position="17"/>
        <end position="26"/>
    </location>
</feature>
<proteinExistence type="predicted"/>
<feature type="domain" description="DUF1206" evidence="3">
    <location>
        <begin position="123"/>
        <end position="188"/>
    </location>
</feature>
<dbReference type="EMBL" id="BAAAKK010000005">
    <property type="protein sequence ID" value="GAA1424072.1"/>
    <property type="molecule type" value="Genomic_DNA"/>
</dbReference>
<feature type="transmembrane region" description="Helical" evidence="2">
    <location>
        <begin position="122"/>
        <end position="143"/>
    </location>
</feature>
<protein>
    <submittedName>
        <fullName evidence="4">DUF1206 domain-containing protein</fullName>
    </submittedName>
</protein>
<evidence type="ECO:0000313" key="4">
    <source>
        <dbReference type="EMBL" id="GAA1424072.1"/>
    </source>
</evidence>
<feature type="transmembrane region" description="Helical" evidence="2">
    <location>
        <begin position="47"/>
        <end position="68"/>
    </location>
</feature>
<name>A0ABP4JQA9_9MICO</name>
<organism evidence="4 5">
    <name type="scientific">Agrococcus citreus</name>
    <dbReference type="NCBI Taxonomy" id="84643"/>
    <lineage>
        <taxon>Bacteria</taxon>
        <taxon>Bacillati</taxon>
        <taxon>Actinomycetota</taxon>
        <taxon>Actinomycetes</taxon>
        <taxon>Micrococcales</taxon>
        <taxon>Microbacteriaceae</taxon>
        <taxon>Agrococcus</taxon>
    </lineage>
</organism>
<sequence length="281" mass="28111">MSTGGRSRPRASTAKDAAGRATDKAQDAAAGAEQHRAASWVQGAGQIANGVVHLVIGGIALGIAFGGGGSADQSGAMQAIRETPVGGIALWAVGLAMVGLALLAFVTAIAESRRDWKDAVKDAAKGIAYGAVGSTALVAATGGSSDGESQAQSFSAQLMANPFGAVLVGLVGAGIAAVGAYFVVKGVKQKFREDVAPPSRWRRLVDVLGTAGYVAKGLAIAIVGVLFIVAAVQHDPEEAGGLDGALQSLTTVPGGVIALVAIALGLMLYGVYCFARGLWSR</sequence>
<keyword evidence="2" id="KW-0472">Membrane</keyword>
<evidence type="ECO:0000313" key="5">
    <source>
        <dbReference type="Proteomes" id="UP001501266"/>
    </source>
</evidence>
<gene>
    <name evidence="4" type="ORF">GCM10009640_19520</name>
</gene>
<evidence type="ECO:0000256" key="1">
    <source>
        <dbReference type="SAM" id="MobiDB-lite"/>
    </source>
</evidence>
<dbReference type="InterPro" id="IPR009597">
    <property type="entry name" value="DUF1206"/>
</dbReference>
<dbReference type="Pfam" id="PF06724">
    <property type="entry name" value="DUF1206"/>
    <property type="match status" value="3"/>
</dbReference>
<evidence type="ECO:0000259" key="3">
    <source>
        <dbReference type="Pfam" id="PF06724"/>
    </source>
</evidence>
<keyword evidence="2" id="KW-0812">Transmembrane</keyword>
<feature type="transmembrane region" description="Helical" evidence="2">
    <location>
        <begin position="88"/>
        <end position="110"/>
    </location>
</feature>
<dbReference type="Proteomes" id="UP001501266">
    <property type="component" value="Unassembled WGS sequence"/>
</dbReference>
<evidence type="ECO:0000256" key="2">
    <source>
        <dbReference type="SAM" id="Phobius"/>
    </source>
</evidence>
<feature type="domain" description="DUF1206" evidence="3">
    <location>
        <begin position="44"/>
        <end position="109"/>
    </location>
</feature>
<feature type="transmembrane region" description="Helical" evidence="2">
    <location>
        <begin position="204"/>
        <end position="232"/>
    </location>
</feature>
<dbReference type="RefSeq" id="WP_343919888.1">
    <property type="nucleotide sequence ID" value="NZ_BAAAKK010000005.1"/>
</dbReference>
<feature type="domain" description="DUF1206" evidence="3">
    <location>
        <begin position="211"/>
        <end position="279"/>
    </location>
</feature>